<dbReference type="Pfam" id="PF01909">
    <property type="entry name" value="NTP_transf_2"/>
    <property type="match status" value="1"/>
</dbReference>
<proteinExistence type="inferred from homology"/>
<evidence type="ECO:0000256" key="2">
    <source>
        <dbReference type="ARBA" id="ARBA00022649"/>
    </source>
</evidence>
<reference evidence="11" key="1">
    <citation type="submission" date="2020-05" db="EMBL/GenBank/DDBJ databases">
        <authorList>
            <person name="Chiriac C."/>
            <person name="Salcher M."/>
            <person name="Ghai R."/>
            <person name="Kavagutti S V."/>
        </authorList>
    </citation>
    <scope>NUCLEOTIDE SEQUENCE</scope>
</reference>
<evidence type="ECO:0000256" key="1">
    <source>
        <dbReference type="ARBA" id="ARBA00001946"/>
    </source>
</evidence>
<comment type="cofactor">
    <cofactor evidence="1">
        <name>Mg(2+)</name>
        <dbReference type="ChEBI" id="CHEBI:18420"/>
    </cofactor>
</comment>
<dbReference type="InterPro" id="IPR002934">
    <property type="entry name" value="Polymerase_NTP_transf_dom"/>
</dbReference>
<evidence type="ECO:0000256" key="5">
    <source>
        <dbReference type="ARBA" id="ARBA00022723"/>
    </source>
</evidence>
<accession>A0A6J6SLK3</accession>
<dbReference type="SUPFAM" id="SSF81301">
    <property type="entry name" value="Nucleotidyltransferase"/>
    <property type="match status" value="1"/>
</dbReference>
<evidence type="ECO:0000256" key="3">
    <source>
        <dbReference type="ARBA" id="ARBA00022679"/>
    </source>
</evidence>
<sequence length="105" mass="10963">MDAIVADMSSLAGIDLAALGAACEKYGVAELAVFGSVVTGEARPDSDIDVLYVLRDGVHLGWAINDLSDDLEQVLGRPVDLISKGALHARLRDAVLAQAQVVYAA</sequence>
<keyword evidence="5" id="KW-0479">Metal-binding</keyword>
<evidence type="ECO:0000256" key="8">
    <source>
        <dbReference type="ARBA" id="ARBA00022842"/>
    </source>
</evidence>
<evidence type="ECO:0000259" key="10">
    <source>
        <dbReference type="Pfam" id="PF01909"/>
    </source>
</evidence>
<dbReference type="InterPro" id="IPR052038">
    <property type="entry name" value="Type-VII_TA_antitoxin"/>
</dbReference>
<dbReference type="AlphaFoldDB" id="A0A6J6SLK3"/>
<keyword evidence="4" id="KW-0548">Nucleotidyltransferase</keyword>
<evidence type="ECO:0000256" key="6">
    <source>
        <dbReference type="ARBA" id="ARBA00022741"/>
    </source>
</evidence>
<dbReference type="InterPro" id="IPR043519">
    <property type="entry name" value="NT_sf"/>
</dbReference>
<dbReference type="EMBL" id="CAEZYZ010000001">
    <property type="protein sequence ID" value="CAB4735761.1"/>
    <property type="molecule type" value="Genomic_DNA"/>
</dbReference>
<keyword evidence="2" id="KW-1277">Toxin-antitoxin system</keyword>
<gene>
    <name evidence="11" type="ORF">UFOPK2810_00012</name>
</gene>
<dbReference type="PANTHER" id="PTHR33571">
    <property type="entry name" value="SSL8005 PROTEIN"/>
    <property type="match status" value="1"/>
</dbReference>
<organism evidence="11">
    <name type="scientific">freshwater metagenome</name>
    <dbReference type="NCBI Taxonomy" id="449393"/>
    <lineage>
        <taxon>unclassified sequences</taxon>
        <taxon>metagenomes</taxon>
        <taxon>ecological metagenomes</taxon>
    </lineage>
</organism>
<protein>
    <submittedName>
        <fullName evidence="11">Unannotated protein</fullName>
    </submittedName>
</protein>
<keyword evidence="6" id="KW-0547">Nucleotide-binding</keyword>
<feature type="domain" description="Polymerase nucleotidyl transferase" evidence="10">
    <location>
        <begin position="20"/>
        <end position="96"/>
    </location>
</feature>
<dbReference type="GO" id="GO:0016779">
    <property type="term" value="F:nucleotidyltransferase activity"/>
    <property type="evidence" value="ECO:0007669"/>
    <property type="project" value="UniProtKB-KW"/>
</dbReference>
<dbReference type="GO" id="GO:0005524">
    <property type="term" value="F:ATP binding"/>
    <property type="evidence" value="ECO:0007669"/>
    <property type="project" value="UniProtKB-KW"/>
</dbReference>
<keyword evidence="8" id="KW-0460">Magnesium</keyword>
<keyword evidence="7" id="KW-0067">ATP-binding</keyword>
<name>A0A6J6SLK3_9ZZZZ</name>
<evidence type="ECO:0000313" key="11">
    <source>
        <dbReference type="EMBL" id="CAB4735761.1"/>
    </source>
</evidence>
<evidence type="ECO:0000256" key="7">
    <source>
        <dbReference type="ARBA" id="ARBA00022840"/>
    </source>
</evidence>
<evidence type="ECO:0000256" key="4">
    <source>
        <dbReference type="ARBA" id="ARBA00022695"/>
    </source>
</evidence>
<dbReference type="PANTHER" id="PTHR33571:SF12">
    <property type="entry name" value="BSL3053 PROTEIN"/>
    <property type="match status" value="1"/>
</dbReference>
<dbReference type="Gene3D" id="3.30.460.10">
    <property type="entry name" value="Beta Polymerase, domain 2"/>
    <property type="match status" value="1"/>
</dbReference>
<comment type="similarity">
    <text evidence="9">Belongs to the MntA antitoxin family.</text>
</comment>
<keyword evidence="3" id="KW-0808">Transferase</keyword>
<evidence type="ECO:0000256" key="9">
    <source>
        <dbReference type="ARBA" id="ARBA00038276"/>
    </source>
</evidence>
<dbReference type="CDD" id="cd05403">
    <property type="entry name" value="NT_KNTase_like"/>
    <property type="match status" value="1"/>
</dbReference>
<dbReference type="GO" id="GO:0046872">
    <property type="term" value="F:metal ion binding"/>
    <property type="evidence" value="ECO:0007669"/>
    <property type="project" value="UniProtKB-KW"/>
</dbReference>